<dbReference type="InterPro" id="IPR016181">
    <property type="entry name" value="Acyl_CoA_acyltransferase"/>
</dbReference>
<dbReference type="Pfam" id="PF00583">
    <property type="entry name" value="Acetyltransf_1"/>
    <property type="match status" value="1"/>
</dbReference>
<sequence>MEDFKETPWDRQVYGLPTYELIRPTEENLKRTEQLTGHFTVRVHPLVSKKLLHRYGFYYCDTLIEPICRSDAFQPIFDSRVSVMHAQTTDHLVQFCLDTFKYDRFHRDFNLDPEKGDIRYANWLQSLAAEGRVLTLKFEDISVGFFAYRENQILLHAIGQAFQGQGLGKYLWSAACQMLFSEGYQEIKSSVSAANLAIVNVYRQLGFSFKHPVDIYHKYRPAQL</sequence>
<comment type="caution">
    <text evidence="2">The sequence shown here is derived from an EMBL/GenBank/DDBJ whole genome shotgun (WGS) entry which is preliminary data.</text>
</comment>
<dbReference type="RefSeq" id="WP_188690329.1">
    <property type="nucleotide sequence ID" value="NZ_BMIR01000003.1"/>
</dbReference>
<dbReference type="Proteomes" id="UP000628775">
    <property type="component" value="Unassembled WGS sequence"/>
</dbReference>
<reference evidence="2" key="2">
    <citation type="submission" date="2020-09" db="EMBL/GenBank/DDBJ databases">
        <authorList>
            <person name="Sun Q."/>
            <person name="Zhou Y."/>
        </authorList>
    </citation>
    <scope>NUCLEOTIDE SEQUENCE</scope>
    <source>
        <strain evidence="2">CGMCC 1.15371</strain>
    </source>
</reference>
<organism evidence="2 3">
    <name type="scientific">Pullulanibacillus camelliae</name>
    <dbReference type="NCBI Taxonomy" id="1707096"/>
    <lineage>
        <taxon>Bacteria</taxon>
        <taxon>Bacillati</taxon>
        <taxon>Bacillota</taxon>
        <taxon>Bacilli</taxon>
        <taxon>Bacillales</taxon>
        <taxon>Sporolactobacillaceae</taxon>
        <taxon>Pullulanibacillus</taxon>
    </lineage>
</organism>
<dbReference type="AlphaFoldDB" id="A0A8J2YGC4"/>
<dbReference type="GO" id="GO:0016747">
    <property type="term" value="F:acyltransferase activity, transferring groups other than amino-acyl groups"/>
    <property type="evidence" value="ECO:0007669"/>
    <property type="project" value="InterPro"/>
</dbReference>
<evidence type="ECO:0000313" key="2">
    <source>
        <dbReference type="EMBL" id="GGE34132.1"/>
    </source>
</evidence>
<keyword evidence="3" id="KW-1185">Reference proteome</keyword>
<name>A0A8J2YGC4_9BACL</name>
<accession>A0A8J2YGC4</accession>
<dbReference type="PROSITE" id="PS51186">
    <property type="entry name" value="GNAT"/>
    <property type="match status" value="1"/>
</dbReference>
<dbReference type="EMBL" id="BMIR01000003">
    <property type="protein sequence ID" value="GGE34132.1"/>
    <property type="molecule type" value="Genomic_DNA"/>
</dbReference>
<feature type="domain" description="N-acetyltransferase" evidence="1">
    <location>
        <begin position="79"/>
        <end position="224"/>
    </location>
</feature>
<evidence type="ECO:0000313" key="3">
    <source>
        <dbReference type="Proteomes" id="UP000628775"/>
    </source>
</evidence>
<dbReference type="InterPro" id="IPR000182">
    <property type="entry name" value="GNAT_dom"/>
</dbReference>
<dbReference type="Gene3D" id="3.40.630.30">
    <property type="match status" value="1"/>
</dbReference>
<proteinExistence type="predicted"/>
<reference evidence="2" key="1">
    <citation type="journal article" date="2014" name="Int. J. Syst. Evol. Microbiol.">
        <title>Complete genome sequence of Corynebacterium casei LMG S-19264T (=DSM 44701T), isolated from a smear-ripened cheese.</title>
        <authorList>
            <consortium name="US DOE Joint Genome Institute (JGI-PGF)"/>
            <person name="Walter F."/>
            <person name="Albersmeier A."/>
            <person name="Kalinowski J."/>
            <person name="Ruckert C."/>
        </authorList>
    </citation>
    <scope>NUCLEOTIDE SEQUENCE</scope>
    <source>
        <strain evidence="2">CGMCC 1.15371</strain>
    </source>
</reference>
<evidence type="ECO:0000259" key="1">
    <source>
        <dbReference type="PROSITE" id="PS51186"/>
    </source>
</evidence>
<gene>
    <name evidence="2" type="ORF">GCM10011391_11060</name>
</gene>
<protein>
    <recommendedName>
        <fullName evidence="1">N-acetyltransferase domain-containing protein</fullName>
    </recommendedName>
</protein>
<dbReference type="SUPFAM" id="SSF55729">
    <property type="entry name" value="Acyl-CoA N-acyltransferases (Nat)"/>
    <property type="match status" value="1"/>
</dbReference>